<dbReference type="EMBL" id="CAXHTA020000002">
    <property type="protein sequence ID" value="CAL5219612.1"/>
    <property type="molecule type" value="Genomic_DNA"/>
</dbReference>
<organism evidence="7 8">
    <name type="scientific">Coccomyxa viridis</name>
    <dbReference type="NCBI Taxonomy" id="1274662"/>
    <lineage>
        <taxon>Eukaryota</taxon>
        <taxon>Viridiplantae</taxon>
        <taxon>Chlorophyta</taxon>
        <taxon>core chlorophytes</taxon>
        <taxon>Trebouxiophyceae</taxon>
        <taxon>Trebouxiophyceae incertae sedis</taxon>
        <taxon>Coccomyxaceae</taxon>
        <taxon>Coccomyxa</taxon>
    </lineage>
</organism>
<evidence type="ECO:0000256" key="5">
    <source>
        <dbReference type="ARBA" id="ARBA00023157"/>
    </source>
</evidence>
<keyword evidence="8" id="KW-1185">Reference proteome</keyword>
<evidence type="ECO:0000313" key="8">
    <source>
        <dbReference type="Proteomes" id="UP001497392"/>
    </source>
</evidence>
<gene>
    <name evidence="7" type="primary">g1482</name>
    <name evidence="7" type="ORF">VP750_LOCUS1271</name>
</gene>
<evidence type="ECO:0000313" key="7">
    <source>
        <dbReference type="EMBL" id="CAL5219612.1"/>
    </source>
</evidence>
<name>A0ABP1FPY4_9CHLO</name>
<dbReference type="InterPro" id="IPR012341">
    <property type="entry name" value="6hp_glycosidase-like_sf"/>
</dbReference>
<comment type="pathway">
    <text evidence="2">Protein modification; protein glycosylation.</text>
</comment>
<dbReference type="Gene3D" id="1.50.10.10">
    <property type="match status" value="1"/>
</dbReference>
<dbReference type="InterPro" id="IPR001382">
    <property type="entry name" value="Glyco_hydro_47"/>
</dbReference>
<evidence type="ECO:0000256" key="4">
    <source>
        <dbReference type="ARBA" id="ARBA00022801"/>
    </source>
</evidence>
<proteinExistence type="inferred from homology"/>
<keyword evidence="5" id="KW-1015">Disulfide bond</keyword>
<sequence length="651" mass="71384">MAGPPGRSQPNRYAKIAKVVLPFTLLAAYVVWMQSRSDRVAKAAQELQAFSGNDRGQHYLSFQQKQHEGDRLGVLPAERHRKLIISEELEGQFQQVGNTGPSTIATHFAQAAPVSPSPLDVTVPPKAPKTNFTAVAAAVKDVAARDAAAASVQSEWKEAPVDVSANVEDVLRDPPESGTPVDETDRRRRAVKEAMRDSWGAYVLYAWGQDELMPISGQGNRAFCDTGATLLDGLDTLWIMDMKQEFARARDWVAHNMTMDLGCTTSLFELVIRGVGGLLSAYDLSGDPMLLDKAASMADRMMGAFDTPTGIPLGQIDLKDSKSAATSWAGQGSSILSELGSVQLEFVHLSTRTGNATYRIAAERIIEFLHDKYGDQGLLPTSISYLTGDPGGTQLTMGALADSYYEYLLKVWILKGRNDEMYRGMWVRAMDEMLERLTGYAETDQLQYIGDIQGDVLVQRMEHLTCFVAGNLALGVANGAVDGAKGAQYLGVAKNLTRTCFEMYNKMPTGLGPETVDFQTGALSKGVGWNILRPEAVESICMLHRITNDTIYQDWGWQIFQAFEKYSKVARGGYSGLVDVGVVPPFQDNKMQSFWLAETLKYLYLLFSPPSTVPLEQWVFNTEAHPFALLPNSSALVYSTVSAAVASSMQR</sequence>
<dbReference type="Proteomes" id="UP001497392">
    <property type="component" value="Unassembled WGS sequence"/>
</dbReference>
<evidence type="ECO:0000256" key="2">
    <source>
        <dbReference type="ARBA" id="ARBA00004922"/>
    </source>
</evidence>
<keyword evidence="4 6" id="KW-0378">Hydrolase</keyword>
<dbReference type="InterPro" id="IPR050749">
    <property type="entry name" value="Glycosyl_Hydrolase_47"/>
</dbReference>
<evidence type="ECO:0000256" key="3">
    <source>
        <dbReference type="ARBA" id="ARBA00007658"/>
    </source>
</evidence>
<dbReference type="SUPFAM" id="SSF48225">
    <property type="entry name" value="Seven-hairpin glycosidases"/>
    <property type="match status" value="1"/>
</dbReference>
<evidence type="ECO:0000256" key="6">
    <source>
        <dbReference type="RuleBase" id="RU361193"/>
    </source>
</evidence>
<reference evidence="7 8" key="1">
    <citation type="submission" date="2024-06" db="EMBL/GenBank/DDBJ databases">
        <authorList>
            <person name="Kraege A."/>
            <person name="Thomma B."/>
        </authorList>
    </citation>
    <scope>NUCLEOTIDE SEQUENCE [LARGE SCALE GENOMIC DNA]</scope>
</reference>
<dbReference type="PANTHER" id="PTHR11742">
    <property type="entry name" value="MANNOSYL-OLIGOSACCHARIDE ALPHA-1,2-MANNOSIDASE-RELATED"/>
    <property type="match status" value="1"/>
</dbReference>
<evidence type="ECO:0000256" key="1">
    <source>
        <dbReference type="ARBA" id="ARBA00001913"/>
    </source>
</evidence>
<protein>
    <recommendedName>
        <fullName evidence="6">alpha-1,2-Mannosidase</fullName>
        <ecNumber evidence="6">3.2.1.-</ecNumber>
    </recommendedName>
</protein>
<comment type="similarity">
    <text evidence="3 6">Belongs to the glycosyl hydrolase 47 family.</text>
</comment>
<keyword evidence="6" id="KW-0326">Glycosidase</keyword>
<dbReference type="EC" id="3.2.1.-" evidence="6"/>
<comment type="caution">
    <text evidence="7">The sequence shown here is derived from an EMBL/GenBank/DDBJ whole genome shotgun (WGS) entry which is preliminary data.</text>
</comment>
<dbReference type="PANTHER" id="PTHR11742:SF6">
    <property type="entry name" value="MANNOSYL-OLIGOSACCHARIDE ALPHA-1,2-MANNOSIDASE IA-RELATED"/>
    <property type="match status" value="1"/>
</dbReference>
<dbReference type="InterPro" id="IPR036026">
    <property type="entry name" value="Seven-hairpin_glycosidases"/>
</dbReference>
<dbReference type="Pfam" id="PF01532">
    <property type="entry name" value="Glyco_hydro_47"/>
    <property type="match status" value="1"/>
</dbReference>
<comment type="cofactor">
    <cofactor evidence="1">
        <name>Ca(2+)</name>
        <dbReference type="ChEBI" id="CHEBI:29108"/>
    </cofactor>
</comment>
<accession>A0ABP1FPY4</accession>
<dbReference type="PRINTS" id="PR00747">
    <property type="entry name" value="GLYHDRLASE47"/>
</dbReference>